<gene>
    <name evidence="2" type="ORF">IKE_05682</name>
</gene>
<evidence type="ECO:0000313" key="2">
    <source>
        <dbReference type="EMBL" id="EOO62453.1"/>
    </source>
</evidence>
<feature type="transmembrane region" description="Helical" evidence="1">
    <location>
        <begin position="58"/>
        <end position="78"/>
    </location>
</feature>
<dbReference type="Proteomes" id="UP000014023">
    <property type="component" value="Unassembled WGS sequence"/>
</dbReference>
<feature type="transmembrane region" description="Helical" evidence="1">
    <location>
        <begin position="7"/>
        <end position="27"/>
    </location>
</feature>
<feature type="transmembrane region" description="Helical" evidence="1">
    <location>
        <begin position="84"/>
        <end position="105"/>
    </location>
</feature>
<dbReference type="AlphaFoldDB" id="A0A9W5PYV5"/>
<accession>A0A9W5PYV5</accession>
<evidence type="ECO:0000256" key="1">
    <source>
        <dbReference type="SAM" id="Phobius"/>
    </source>
</evidence>
<protein>
    <submittedName>
        <fullName evidence="2">Uncharacterized protein</fullName>
    </submittedName>
</protein>
<dbReference type="EMBL" id="AHFL01000050">
    <property type="protein sequence ID" value="EOO62453.1"/>
    <property type="molecule type" value="Genomic_DNA"/>
</dbReference>
<organism evidence="2 3">
    <name type="scientific">Bacillus cereus VD196</name>
    <dbReference type="NCBI Taxonomy" id="1053243"/>
    <lineage>
        <taxon>Bacteria</taxon>
        <taxon>Bacillati</taxon>
        <taxon>Bacillota</taxon>
        <taxon>Bacilli</taxon>
        <taxon>Bacillales</taxon>
        <taxon>Bacillaceae</taxon>
        <taxon>Bacillus</taxon>
        <taxon>Bacillus cereus group</taxon>
    </lineage>
</organism>
<reference evidence="2 3" key="1">
    <citation type="submission" date="2012-12" db="EMBL/GenBank/DDBJ databases">
        <title>The Genome Sequence of Bacillus cereus VD196.</title>
        <authorList>
            <consortium name="The Broad Institute Genome Sequencing Platform"/>
            <consortium name="The Broad Institute Genome Sequencing Center for Infectious Disease"/>
            <person name="Feldgarden M."/>
            <person name="Van der Auwera G.A."/>
            <person name="Mahillon J."/>
            <person name="Duprez V."/>
            <person name="Timmery S."/>
            <person name="Mattelet C."/>
            <person name="Dierick K."/>
            <person name="Sun M."/>
            <person name="Yu Z."/>
            <person name="Zhu L."/>
            <person name="Hu X."/>
            <person name="Shank E.B."/>
            <person name="Swiecicka I."/>
            <person name="Hansen B.M."/>
            <person name="Andrup L."/>
            <person name="Walker B."/>
            <person name="Young S.K."/>
            <person name="Zeng Q."/>
            <person name="Gargeya S."/>
            <person name="Fitzgerald M."/>
            <person name="Haas B."/>
            <person name="Abouelleil A."/>
            <person name="Alvarado L."/>
            <person name="Arachchi H.M."/>
            <person name="Berlin A.M."/>
            <person name="Chapman S.B."/>
            <person name="Dewar J."/>
            <person name="Goldberg J."/>
            <person name="Griggs A."/>
            <person name="Gujja S."/>
            <person name="Hansen M."/>
            <person name="Howarth C."/>
            <person name="Imamovic A."/>
            <person name="Larimer J."/>
            <person name="McCowan C."/>
            <person name="Murphy C."/>
            <person name="Neiman D."/>
            <person name="Pearson M."/>
            <person name="Priest M."/>
            <person name="Roberts A."/>
            <person name="Saif S."/>
            <person name="Shea T."/>
            <person name="Sisk P."/>
            <person name="Sykes S."/>
            <person name="Wortman J."/>
            <person name="Nusbaum C."/>
            <person name="Birren B."/>
        </authorList>
    </citation>
    <scope>NUCLEOTIDE SEQUENCE [LARGE SCALE GENOMIC DNA]</scope>
    <source>
        <strain evidence="2 3">VD196</strain>
    </source>
</reference>
<keyword evidence="1" id="KW-0812">Transmembrane</keyword>
<keyword evidence="1" id="KW-0472">Membrane</keyword>
<dbReference type="RefSeq" id="WP_000639549.1">
    <property type="nucleotide sequence ID" value="NZ_KB976269.1"/>
</dbReference>
<evidence type="ECO:0000313" key="3">
    <source>
        <dbReference type="Proteomes" id="UP000014023"/>
    </source>
</evidence>
<proteinExistence type="predicted"/>
<sequence>MIYKNKTIAIGLNIFLLFWGGFIGIFLNSFSEGFISILLSIPVVLITDLSIPLGISMALSFSILIIISLVFSSIAIYKYEGWKWLLILNMCWSLIQLYLLCMVFLSRL</sequence>
<comment type="caution">
    <text evidence="2">The sequence shown here is derived from an EMBL/GenBank/DDBJ whole genome shotgun (WGS) entry which is preliminary data.</text>
</comment>
<keyword evidence="1" id="KW-1133">Transmembrane helix</keyword>
<name>A0A9W5PYV5_BACCE</name>